<keyword evidence="2" id="KW-1185">Reference proteome</keyword>
<accession>A0AAU9PLU4</accession>
<proteinExistence type="predicted"/>
<evidence type="ECO:0000313" key="1">
    <source>
        <dbReference type="EMBL" id="CAH1451169.1"/>
    </source>
</evidence>
<evidence type="ECO:0000313" key="2">
    <source>
        <dbReference type="Proteomes" id="UP001157418"/>
    </source>
</evidence>
<dbReference type="PANTHER" id="PTHR35307:SF8">
    <property type="entry name" value="GUSTATORY RECEPTOR"/>
    <property type="match status" value="1"/>
</dbReference>
<name>A0AAU9PLU4_9ASTR</name>
<reference evidence="1 2" key="1">
    <citation type="submission" date="2022-01" db="EMBL/GenBank/DDBJ databases">
        <authorList>
            <person name="Xiong W."/>
            <person name="Schranz E."/>
        </authorList>
    </citation>
    <scope>NUCLEOTIDE SEQUENCE [LARGE SCALE GENOMIC DNA]</scope>
</reference>
<comment type="caution">
    <text evidence="1">The sequence shown here is derived from an EMBL/GenBank/DDBJ whole genome shotgun (WGS) entry which is preliminary data.</text>
</comment>
<gene>
    <name evidence="1" type="ORF">LVIROSA_LOCUS36538</name>
</gene>
<protein>
    <submittedName>
        <fullName evidence="1">Uncharacterized protein</fullName>
    </submittedName>
</protein>
<dbReference type="Proteomes" id="UP001157418">
    <property type="component" value="Unassembled WGS sequence"/>
</dbReference>
<dbReference type="PANTHER" id="PTHR35307">
    <property type="entry name" value="PROTEIN, PUTATIVE-RELATED"/>
    <property type="match status" value="1"/>
</dbReference>
<sequence>MMQIIPIMVASVFMYHFKKMVPFTPSSTNMDTYEDISIYDLYLDENMELEETSMKRISDSLGSLIQIGKEEQPKRLIKLLENFVGFEGVEKFNLYQVEPLLPAELPRSWSLAVVSLTCIAIVLPSIDRDITDNLFESVAEGLFYTNLVEESLCNASSELVNAQMAARKLWGELDDNCMWVERSGYQGKTTMDILGWFSNKAKEILDGEPVHNLPWEFIVMNSMYRIAHSIIMVTTQEEEAVITEDHLFTLLSRMIADILLACYTNIPQLIINKCHQSAQENRKAKAGVEAIAKMLGEMATIISILENRDLPSMEPHKRPFIDQWRC</sequence>
<dbReference type="AlphaFoldDB" id="A0AAU9PLU4"/>
<dbReference type="EMBL" id="CAKMRJ010005699">
    <property type="protein sequence ID" value="CAH1451169.1"/>
    <property type="molecule type" value="Genomic_DNA"/>
</dbReference>
<organism evidence="1 2">
    <name type="scientific">Lactuca virosa</name>
    <dbReference type="NCBI Taxonomy" id="75947"/>
    <lineage>
        <taxon>Eukaryota</taxon>
        <taxon>Viridiplantae</taxon>
        <taxon>Streptophyta</taxon>
        <taxon>Embryophyta</taxon>
        <taxon>Tracheophyta</taxon>
        <taxon>Spermatophyta</taxon>
        <taxon>Magnoliopsida</taxon>
        <taxon>eudicotyledons</taxon>
        <taxon>Gunneridae</taxon>
        <taxon>Pentapetalae</taxon>
        <taxon>asterids</taxon>
        <taxon>campanulids</taxon>
        <taxon>Asterales</taxon>
        <taxon>Asteraceae</taxon>
        <taxon>Cichorioideae</taxon>
        <taxon>Cichorieae</taxon>
        <taxon>Lactucinae</taxon>
        <taxon>Lactuca</taxon>
    </lineage>
</organism>